<accession>A0A9E8LUF1</accession>
<dbReference type="Gene3D" id="3.20.20.140">
    <property type="entry name" value="Metal-dependent hydrolases"/>
    <property type="match status" value="1"/>
</dbReference>
<dbReference type="PIRSF" id="PIRSF016557">
    <property type="entry name" value="Caps_synth_CpsB"/>
    <property type="match status" value="1"/>
</dbReference>
<dbReference type="EMBL" id="CP106878">
    <property type="protein sequence ID" value="WAA09711.1"/>
    <property type="molecule type" value="Genomic_DNA"/>
</dbReference>
<evidence type="ECO:0000256" key="2">
    <source>
        <dbReference type="ARBA" id="ARBA00022801"/>
    </source>
</evidence>
<comment type="similarity">
    <text evidence="1 5">Belongs to the metallo-dependent hydrolases superfamily. CpsB/CapC family.</text>
</comment>
<evidence type="ECO:0000256" key="3">
    <source>
        <dbReference type="ARBA" id="ARBA00022912"/>
    </source>
</evidence>
<evidence type="ECO:0000313" key="7">
    <source>
        <dbReference type="Proteomes" id="UP001164718"/>
    </source>
</evidence>
<dbReference type="PANTHER" id="PTHR39181:SF1">
    <property type="entry name" value="TYROSINE-PROTEIN PHOSPHATASE YWQE"/>
    <property type="match status" value="1"/>
</dbReference>
<dbReference type="InterPro" id="IPR016667">
    <property type="entry name" value="Caps_polysacc_synth_CpsB/CapC"/>
</dbReference>
<keyword evidence="3 5" id="KW-0904">Protein phosphatase</keyword>
<dbReference type="PANTHER" id="PTHR39181">
    <property type="entry name" value="TYROSINE-PROTEIN PHOSPHATASE YWQE"/>
    <property type="match status" value="1"/>
</dbReference>
<dbReference type="GO" id="GO:0030145">
    <property type="term" value="F:manganese ion binding"/>
    <property type="evidence" value="ECO:0007669"/>
    <property type="project" value="UniProtKB-UniRule"/>
</dbReference>
<dbReference type="Pfam" id="PF19567">
    <property type="entry name" value="CpsB_CapC"/>
    <property type="match status" value="1"/>
</dbReference>
<evidence type="ECO:0000256" key="1">
    <source>
        <dbReference type="ARBA" id="ARBA00005750"/>
    </source>
</evidence>
<organism evidence="6 7">
    <name type="scientific">Fervidibacillus albus</name>
    <dbReference type="NCBI Taxonomy" id="2980026"/>
    <lineage>
        <taxon>Bacteria</taxon>
        <taxon>Bacillati</taxon>
        <taxon>Bacillota</taxon>
        <taxon>Bacilli</taxon>
        <taxon>Bacillales</taxon>
        <taxon>Bacillaceae</taxon>
        <taxon>Fervidibacillus</taxon>
    </lineage>
</organism>
<dbReference type="SUPFAM" id="SSF89550">
    <property type="entry name" value="PHP domain-like"/>
    <property type="match status" value="1"/>
</dbReference>
<reference evidence="6" key="1">
    <citation type="submission" date="2022-09" db="EMBL/GenBank/DDBJ databases">
        <title>Complete Genomes of Fervidibacillus albus and Fervidibacillus halotolerans isolated from tidal flat sediments.</title>
        <authorList>
            <person name="Kwon K.K."/>
            <person name="Yang S.-H."/>
            <person name="Park M.J."/>
            <person name="Oh H.-M."/>
        </authorList>
    </citation>
    <scope>NUCLEOTIDE SEQUENCE</scope>
    <source>
        <strain evidence="6">MEBiC13591</strain>
    </source>
</reference>
<sequence length="254" mass="28940">MIDLHSHILPGIDDGAQTVEDSLEMAKVAVQNGIKKTVATPHHQTSKSQNPKNEIVPRIKQINEALQKEGIPLEVLLGQEVRIFGEWMEHYEKGQIATINDTQYVLVEFPSNHVPSYSERLFYDMQMNGLVPIIAHPERNSQIVEQPDKLFQLVEKGALAQLTAASLTGQFGKKVQKFSNQLIEANLVHFIASDAHNTTTRTFKLDEAFEKIEQDYGLDYVYVFQENAELVVDGKMIYREHPKPIQRKRLFGIF</sequence>
<evidence type="ECO:0000313" key="6">
    <source>
        <dbReference type="EMBL" id="WAA09711.1"/>
    </source>
</evidence>
<comment type="catalytic activity">
    <reaction evidence="4 5">
        <text>O-phospho-L-tyrosyl-[protein] + H2O = L-tyrosyl-[protein] + phosphate</text>
        <dbReference type="Rhea" id="RHEA:10684"/>
        <dbReference type="Rhea" id="RHEA-COMP:10136"/>
        <dbReference type="Rhea" id="RHEA-COMP:20101"/>
        <dbReference type="ChEBI" id="CHEBI:15377"/>
        <dbReference type="ChEBI" id="CHEBI:43474"/>
        <dbReference type="ChEBI" id="CHEBI:46858"/>
        <dbReference type="ChEBI" id="CHEBI:61978"/>
        <dbReference type="EC" id="3.1.3.48"/>
    </reaction>
</comment>
<dbReference type="AlphaFoldDB" id="A0A9E8LUF1"/>
<gene>
    <name evidence="6" type="ORF">OE104_14520</name>
</gene>
<dbReference type="RefSeq" id="WP_275417494.1">
    <property type="nucleotide sequence ID" value="NZ_CP106878.1"/>
</dbReference>
<protein>
    <recommendedName>
        <fullName evidence="5">Tyrosine-protein phosphatase</fullName>
        <ecNumber evidence="5">3.1.3.48</ecNumber>
    </recommendedName>
</protein>
<dbReference type="GO" id="GO:0004725">
    <property type="term" value="F:protein tyrosine phosphatase activity"/>
    <property type="evidence" value="ECO:0007669"/>
    <property type="project" value="UniProtKB-UniRule"/>
</dbReference>
<keyword evidence="7" id="KW-1185">Reference proteome</keyword>
<name>A0A9E8LUF1_9BACI</name>
<evidence type="ECO:0000256" key="4">
    <source>
        <dbReference type="ARBA" id="ARBA00051722"/>
    </source>
</evidence>
<dbReference type="Proteomes" id="UP001164718">
    <property type="component" value="Chromosome"/>
</dbReference>
<evidence type="ECO:0000256" key="5">
    <source>
        <dbReference type="PIRNR" id="PIRNR016557"/>
    </source>
</evidence>
<dbReference type="EC" id="3.1.3.48" evidence="5"/>
<dbReference type="InterPro" id="IPR016195">
    <property type="entry name" value="Pol/histidinol_Pase-like"/>
</dbReference>
<proteinExistence type="inferred from homology"/>
<dbReference type="KEGG" id="faf:OE104_14520"/>
<keyword evidence="2 5" id="KW-0378">Hydrolase</keyword>